<evidence type="ECO:0008006" key="3">
    <source>
        <dbReference type="Google" id="ProtNLM"/>
    </source>
</evidence>
<dbReference type="Proteomes" id="UP000274907">
    <property type="component" value="Unassembled WGS sequence"/>
</dbReference>
<dbReference type="Pfam" id="PF10123">
    <property type="entry name" value="Mu-like_Pro"/>
    <property type="match status" value="1"/>
</dbReference>
<name>A0A3S0HI57_9CORY</name>
<sequence length="183" mass="19201">MTPMSACTTNPEGITMSFLTRGRNQRVSLAAGPTFIPEQYATLLDVLGLDPAATADEVVAAVTALAEKAAETPESTGSDPAAVAASAPTSVVIDAETWEDIKVAARLGVTAQTQEKRLAAEQVVDQAISLGRLSASAREDMIRKYNLDPDGAVAQLSRMKAIPRVEAGHALDGNNNQPTGWVR</sequence>
<keyword evidence="2" id="KW-1185">Reference proteome</keyword>
<accession>A0A3S0HI57</accession>
<organism evidence="1 2">
    <name type="scientific">Corynebacterium hylobatis</name>
    <dbReference type="NCBI Taxonomy" id="1859290"/>
    <lineage>
        <taxon>Bacteria</taxon>
        <taxon>Bacillati</taxon>
        <taxon>Actinomycetota</taxon>
        <taxon>Actinomycetes</taxon>
        <taxon>Mycobacteriales</taxon>
        <taxon>Corynebacteriaceae</taxon>
        <taxon>Corynebacterium</taxon>
    </lineage>
</organism>
<proteinExistence type="predicted"/>
<evidence type="ECO:0000313" key="1">
    <source>
        <dbReference type="EMBL" id="RSZ64421.1"/>
    </source>
</evidence>
<protein>
    <recommendedName>
        <fullName evidence="3">Mu-like prophage I protein</fullName>
    </recommendedName>
</protein>
<comment type="caution">
    <text evidence="1">The sequence shown here is derived from an EMBL/GenBank/DDBJ whole genome shotgun (WGS) entry which is preliminary data.</text>
</comment>
<dbReference type="AlphaFoldDB" id="A0A3S0HI57"/>
<evidence type="ECO:0000313" key="2">
    <source>
        <dbReference type="Proteomes" id="UP000274907"/>
    </source>
</evidence>
<reference evidence="1 2" key="1">
    <citation type="submission" date="2018-12" db="EMBL/GenBank/DDBJ databases">
        <title>YIM 101343 draft genome.</title>
        <authorList>
            <person name="Chen X."/>
        </authorList>
    </citation>
    <scope>NUCLEOTIDE SEQUENCE [LARGE SCALE GENOMIC DNA]</scope>
    <source>
        <strain evidence="1 2">YIM 101343</strain>
    </source>
</reference>
<dbReference type="EMBL" id="RXHJ01000005">
    <property type="protein sequence ID" value="RSZ64421.1"/>
    <property type="molecule type" value="Genomic_DNA"/>
</dbReference>
<gene>
    <name evidence="1" type="ORF">EAH68_05355</name>
</gene>
<dbReference type="InterPro" id="IPR012106">
    <property type="entry name" value="Phage_Mu_Gp1"/>
</dbReference>